<dbReference type="Proteomes" id="UP000192872">
    <property type="component" value="Unassembled WGS sequence"/>
</dbReference>
<dbReference type="NCBIfam" id="TIGR02283">
    <property type="entry name" value="MltB_2"/>
    <property type="match status" value="1"/>
</dbReference>
<organism evidence="3 4">
    <name type="scientific">Candidatus Raskinella chloraquaticus</name>
    <dbReference type="NCBI Taxonomy" id="1951219"/>
    <lineage>
        <taxon>Bacteria</taxon>
        <taxon>Pseudomonadati</taxon>
        <taxon>Pseudomonadota</taxon>
        <taxon>Alphaproteobacteria</taxon>
        <taxon>Hyphomicrobiales</taxon>
        <taxon>Phreatobacteraceae</taxon>
        <taxon>Candidatus Raskinella</taxon>
    </lineage>
</organism>
<dbReference type="InterPro" id="IPR031304">
    <property type="entry name" value="SLT_2"/>
</dbReference>
<dbReference type="Gene3D" id="1.10.8.350">
    <property type="entry name" value="Bacterial muramidase"/>
    <property type="match status" value="1"/>
</dbReference>
<gene>
    <name evidence="3" type="ORF">A4S15_12135</name>
</gene>
<feature type="domain" description="Transglycosylase SLT" evidence="2">
    <location>
        <begin position="41"/>
        <end position="338"/>
    </location>
</feature>
<dbReference type="Gene3D" id="1.10.101.10">
    <property type="entry name" value="PGBD-like superfamily/PGBD"/>
    <property type="match status" value="1"/>
</dbReference>
<sequence length="420" mass="46377">MRPVDQSITLPPRAAPRGLPRRSLLQAVSLLVAPRLAHADSFAEWLSRIRPKALAKGVSPETFDRETGGLVPDLSVLDTVNRQAEFTEVLWQYLNRRVSQWRIDTGRERARQHGDLLARVERVYGVDRFVVLSIWGNESAYGEVMTNPRAMKPTLPSLGALAWREARRQAFWESEFINTLVLIEKGWGTQQTLVGSWAGALGQTQFMPSSWLRNGVDFDRDGKIDLNTIADALGSAAHYLKDRGGWQSGLPWGYEVKAADGFNFELADNRRERLVSQWARLGISRADGKPHPAPEAPARLTFPAGSNGPGFLLTQNFKAILAYNSAFSYGMAVGLLADVLAGGAGLVTPWPGAERQLTTDELQEIQRRLSALGFDTGGTDGRVGDMTRKAVQAYQLRMKLTPADGYPNEALLKQLRAAQL</sequence>
<dbReference type="InterPro" id="IPR011970">
    <property type="entry name" value="MltB_2"/>
</dbReference>
<name>A0A1W9HV51_9HYPH</name>
<evidence type="ECO:0000259" key="1">
    <source>
        <dbReference type="Pfam" id="PF01471"/>
    </source>
</evidence>
<evidence type="ECO:0000313" key="4">
    <source>
        <dbReference type="Proteomes" id="UP000192872"/>
    </source>
</evidence>
<dbReference type="SUPFAM" id="SSF53955">
    <property type="entry name" value="Lysozyme-like"/>
    <property type="match status" value="1"/>
</dbReference>
<evidence type="ECO:0008006" key="5">
    <source>
        <dbReference type="Google" id="ProtNLM"/>
    </source>
</evidence>
<dbReference type="InterPro" id="IPR036366">
    <property type="entry name" value="PGBDSf"/>
</dbReference>
<dbReference type="PANTHER" id="PTHR30163">
    <property type="entry name" value="MEMBRANE-BOUND LYTIC MUREIN TRANSGLYCOSYLASE B"/>
    <property type="match status" value="1"/>
</dbReference>
<proteinExistence type="predicted"/>
<dbReference type="AlphaFoldDB" id="A0A1W9HV51"/>
<dbReference type="InterPro" id="IPR002477">
    <property type="entry name" value="Peptidoglycan-bd-like"/>
</dbReference>
<accession>A0A1W9HV51</accession>
<dbReference type="Gene3D" id="1.10.530.10">
    <property type="match status" value="1"/>
</dbReference>
<dbReference type="GO" id="GO:0008933">
    <property type="term" value="F:peptidoglycan lytic transglycosylase activity"/>
    <property type="evidence" value="ECO:0007669"/>
    <property type="project" value="TreeGrafter"/>
</dbReference>
<dbReference type="CDD" id="cd13399">
    <property type="entry name" value="Slt35-like"/>
    <property type="match status" value="1"/>
</dbReference>
<dbReference type="STRING" id="1827387.A4S15_12135"/>
<dbReference type="InterPro" id="IPR043426">
    <property type="entry name" value="MltB-like"/>
</dbReference>
<comment type="caution">
    <text evidence="3">The sequence shown here is derived from an EMBL/GenBank/DDBJ whole genome shotgun (WGS) entry which is preliminary data.</text>
</comment>
<dbReference type="InterPro" id="IPR023346">
    <property type="entry name" value="Lysozyme-like_dom_sf"/>
</dbReference>
<dbReference type="PANTHER" id="PTHR30163:SF8">
    <property type="entry name" value="LYTIC MUREIN TRANSGLYCOSYLASE"/>
    <property type="match status" value="1"/>
</dbReference>
<dbReference type="GO" id="GO:0009253">
    <property type="term" value="P:peptidoglycan catabolic process"/>
    <property type="evidence" value="ECO:0007669"/>
    <property type="project" value="TreeGrafter"/>
</dbReference>
<dbReference type="Pfam" id="PF13406">
    <property type="entry name" value="SLT_2"/>
    <property type="match status" value="1"/>
</dbReference>
<dbReference type="RefSeq" id="WP_376801591.1">
    <property type="nucleotide sequence ID" value="NZ_DHWE01000035.1"/>
</dbReference>
<dbReference type="SUPFAM" id="SSF47090">
    <property type="entry name" value="PGBD-like"/>
    <property type="match status" value="1"/>
</dbReference>
<evidence type="ECO:0000259" key="2">
    <source>
        <dbReference type="Pfam" id="PF13406"/>
    </source>
</evidence>
<evidence type="ECO:0000313" key="3">
    <source>
        <dbReference type="EMBL" id="OQW51177.1"/>
    </source>
</evidence>
<dbReference type="InterPro" id="IPR036365">
    <property type="entry name" value="PGBD-like_sf"/>
</dbReference>
<reference evidence="3 4" key="1">
    <citation type="journal article" date="2017" name="Water Res.">
        <title>Comammox in drinking water systems.</title>
        <authorList>
            <person name="Wang Y."/>
            <person name="Ma L."/>
            <person name="Mao Y."/>
            <person name="Jiang X."/>
            <person name="Xia Y."/>
            <person name="Yu K."/>
            <person name="Li B."/>
            <person name="Zhang T."/>
        </authorList>
    </citation>
    <scope>NUCLEOTIDE SEQUENCE [LARGE SCALE GENOMIC DNA]</scope>
    <source>
        <strain evidence="3">SG_bin8</strain>
    </source>
</reference>
<dbReference type="EMBL" id="LWDL01000021">
    <property type="protein sequence ID" value="OQW51177.1"/>
    <property type="molecule type" value="Genomic_DNA"/>
</dbReference>
<dbReference type="Pfam" id="PF01471">
    <property type="entry name" value="PG_binding_1"/>
    <property type="match status" value="1"/>
</dbReference>
<feature type="domain" description="Peptidoglycan binding-like" evidence="1">
    <location>
        <begin position="360"/>
        <end position="415"/>
    </location>
</feature>
<protein>
    <recommendedName>
        <fullName evidence="5">Lytic transglycosylase</fullName>
    </recommendedName>
</protein>